<dbReference type="NCBIfam" id="TIGR04178">
    <property type="entry name" value="exo_archaeo"/>
    <property type="match status" value="1"/>
</dbReference>
<dbReference type="GO" id="GO:0005886">
    <property type="term" value="C:plasma membrane"/>
    <property type="evidence" value="ECO:0007669"/>
    <property type="project" value="UniProtKB-SubCell"/>
</dbReference>
<evidence type="ECO:0000256" key="1">
    <source>
        <dbReference type="ARBA" id="ARBA00004651"/>
    </source>
</evidence>
<dbReference type="AlphaFoldDB" id="A0A846MU14"/>
<keyword evidence="3" id="KW-0645">Protease</keyword>
<feature type="transmembrane region" description="Helical" evidence="8">
    <location>
        <begin position="79"/>
        <end position="97"/>
    </location>
</feature>
<evidence type="ECO:0000256" key="4">
    <source>
        <dbReference type="ARBA" id="ARBA00022692"/>
    </source>
</evidence>
<feature type="transmembrane region" description="Helical" evidence="8">
    <location>
        <begin position="219"/>
        <end position="246"/>
    </location>
</feature>
<dbReference type="Pfam" id="PF09721">
    <property type="entry name" value="Exosortase_EpsH"/>
    <property type="match status" value="1"/>
</dbReference>
<proteinExistence type="predicted"/>
<organism evidence="10 11">
    <name type="scientific">Rhizomicrobium palustre</name>
    <dbReference type="NCBI Taxonomy" id="189966"/>
    <lineage>
        <taxon>Bacteria</taxon>
        <taxon>Pseudomonadati</taxon>
        <taxon>Pseudomonadota</taxon>
        <taxon>Alphaproteobacteria</taxon>
        <taxon>Micropepsales</taxon>
        <taxon>Micropepsaceae</taxon>
        <taxon>Rhizomicrobium</taxon>
    </lineage>
</organism>
<dbReference type="NCBIfam" id="TIGR02602">
    <property type="entry name" value="8TM_EpsH"/>
    <property type="match status" value="1"/>
</dbReference>
<feature type="transmembrane region" description="Helical" evidence="8">
    <location>
        <begin position="298"/>
        <end position="319"/>
    </location>
</feature>
<keyword evidence="11" id="KW-1185">Reference proteome</keyword>
<feature type="transmembrane region" description="Helical" evidence="8">
    <location>
        <begin position="258"/>
        <end position="277"/>
    </location>
</feature>
<dbReference type="InterPro" id="IPR017540">
    <property type="entry name" value="Exosortase-1"/>
</dbReference>
<keyword evidence="6 8" id="KW-1133">Transmembrane helix</keyword>
<evidence type="ECO:0000313" key="11">
    <source>
        <dbReference type="Proteomes" id="UP000570514"/>
    </source>
</evidence>
<feature type="transmembrane region" description="Helical" evidence="8">
    <location>
        <begin position="21"/>
        <end position="40"/>
    </location>
</feature>
<dbReference type="NCBIfam" id="TIGR03109">
    <property type="entry name" value="exosort_XrtA"/>
    <property type="match status" value="1"/>
</dbReference>
<keyword evidence="4 8" id="KW-0812">Transmembrane</keyword>
<feature type="transmembrane region" description="Helical" evidence="8">
    <location>
        <begin position="46"/>
        <end position="67"/>
    </location>
</feature>
<comment type="subcellular location">
    <subcellularLocation>
        <location evidence="1">Cell membrane</location>
        <topology evidence="1">Multi-pass membrane protein</topology>
    </subcellularLocation>
</comment>
<evidence type="ECO:0000256" key="3">
    <source>
        <dbReference type="ARBA" id="ARBA00022670"/>
    </source>
</evidence>
<keyword evidence="2" id="KW-1003">Cell membrane</keyword>
<keyword evidence="7 8" id="KW-0472">Membrane</keyword>
<dbReference type="InterPro" id="IPR013426">
    <property type="entry name" value="EpsH-like"/>
</dbReference>
<dbReference type="InterPro" id="IPR019127">
    <property type="entry name" value="Exosortase"/>
</dbReference>
<feature type="domain" description="Methanolan biosynthesis EpsI" evidence="9">
    <location>
        <begin position="305"/>
        <end position="494"/>
    </location>
</feature>
<dbReference type="InterPro" id="IPR014263">
    <property type="entry name" value="Methanolan_biosynth_EpsI"/>
</dbReference>
<dbReference type="GO" id="GO:0006508">
    <property type="term" value="P:proteolysis"/>
    <property type="evidence" value="ECO:0007669"/>
    <property type="project" value="UniProtKB-KW"/>
</dbReference>
<reference evidence="10 11" key="1">
    <citation type="submission" date="2020-03" db="EMBL/GenBank/DDBJ databases">
        <title>Genomic Encyclopedia of Type Strains, Phase IV (KMG-IV): sequencing the most valuable type-strain genomes for metagenomic binning, comparative biology and taxonomic classification.</title>
        <authorList>
            <person name="Goeker M."/>
        </authorList>
    </citation>
    <scope>NUCLEOTIDE SEQUENCE [LARGE SCALE GENOMIC DNA]</scope>
    <source>
        <strain evidence="10 11">DSM 19867</strain>
    </source>
</reference>
<feature type="transmembrane region" description="Helical" evidence="8">
    <location>
        <begin position="192"/>
        <end position="212"/>
    </location>
</feature>
<evidence type="ECO:0000256" key="5">
    <source>
        <dbReference type="ARBA" id="ARBA00022801"/>
    </source>
</evidence>
<evidence type="ECO:0000256" key="8">
    <source>
        <dbReference type="SAM" id="Phobius"/>
    </source>
</evidence>
<gene>
    <name evidence="10" type="ORF">FHS83_000019</name>
</gene>
<dbReference type="NCBIfam" id="TIGR02914">
    <property type="entry name" value="EpsI_fam"/>
    <property type="match status" value="1"/>
</dbReference>
<accession>A0A846MU14</accession>
<feature type="transmembrane region" description="Helical" evidence="8">
    <location>
        <begin position="117"/>
        <end position="140"/>
    </location>
</feature>
<evidence type="ECO:0000256" key="2">
    <source>
        <dbReference type="ARBA" id="ARBA00022475"/>
    </source>
</evidence>
<dbReference type="InterPro" id="IPR026392">
    <property type="entry name" value="Exo/Archaeosortase_dom"/>
</dbReference>
<evidence type="ECO:0000259" key="9">
    <source>
        <dbReference type="Pfam" id="PF11984"/>
    </source>
</evidence>
<protein>
    <submittedName>
        <fullName evidence="10">Exosortase A</fullName>
    </submittedName>
</protein>
<dbReference type="Pfam" id="PF11984">
    <property type="entry name" value="DUF3485"/>
    <property type="match status" value="1"/>
</dbReference>
<dbReference type="RefSeq" id="WP_167079659.1">
    <property type="nucleotide sequence ID" value="NZ_BAAADC010000001.1"/>
</dbReference>
<evidence type="ECO:0000313" key="10">
    <source>
        <dbReference type="EMBL" id="NIK86701.1"/>
    </source>
</evidence>
<keyword evidence="5" id="KW-0378">Hydrolase</keyword>
<name>A0A846MU14_9PROT</name>
<dbReference type="GO" id="GO:0008233">
    <property type="term" value="F:peptidase activity"/>
    <property type="evidence" value="ECO:0007669"/>
    <property type="project" value="UniProtKB-KW"/>
</dbReference>
<dbReference type="Proteomes" id="UP000570514">
    <property type="component" value="Unassembled WGS sequence"/>
</dbReference>
<evidence type="ECO:0000256" key="6">
    <source>
        <dbReference type="ARBA" id="ARBA00022989"/>
    </source>
</evidence>
<evidence type="ECO:0000256" key="7">
    <source>
        <dbReference type="ARBA" id="ARBA00023136"/>
    </source>
</evidence>
<comment type="caution">
    <text evidence="10">The sequence shown here is derived from an EMBL/GenBank/DDBJ whole genome shotgun (WGS) entry which is preliminary data.</text>
</comment>
<dbReference type="EMBL" id="JAASRM010000001">
    <property type="protein sequence ID" value="NIK86701.1"/>
    <property type="molecule type" value="Genomic_DNA"/>
</dbReference>
<sequence length="503" mass="54379">MSSATEFAPAAKRISTWSLHLSALVLALIALGIFYAPAIAAAVTVWWVSPTFSHCFLIIPVSAYLIWNKRDELAVLSPAAYAPALLLAPLVIVAAFLGELASINEIEQLAVVAFAQILIWALLGGAVYRAILFPCLYLFFLVPMGEYLIAPLQHFTTWFIDHGLNILGILHYTEGNLIELANGKFQVAEACAGLRFLIATVAVGALFSYLTYNTPRKIFLFMLASVIVPIIGNGFRALGIVLLAHFSDNRIAVGADHLVYGWGFSVAILAVLMYVGLKFADEMPGAAPVLPCALKSSPLVPVLLTAVLAMALVPGFAVWRAEAAVPVNTNAFALPPSFAEWQVSAVTRDWAPQYQSPDARLEFSLWKPETPPVSVHTEYYGDGGRHLISSANKMWDEEIWHPISQSTANASIGGKPIEFRELVLGSGGVSRLIWWSYVSGGDYTTSAFAVKLNRMRSAISGGEGAALLALSTPVEGDLDTARKRLKDVATTLSPIKARIDHAR</sequence>